<dbReference type="RefSeq" id="WP_164652486.1">
    <property type="nucleotide sequence ID" value="NZ_JAAIJR010000012.1"/>
</dbReference>
<proteinExistence type="predicted"/>
<name>A0A6P1DSB1_9GAMM</name>
<dbReference type="GO" id="GO:0016740">
    <property type="term" value="F:transferase activity"/>
    <property type="evidence" value="ECO:0007669"/>
    <property type="project" value="UniProtKB-KW"/>
</dbReference>
<evidence type="ECO:0000313" key="1">
    <source>
        <dbReference type="EMBL" id="NEX19586.1"/>
    </source>
</evidence>
<sequence>MSHYDVFNGDADGICALQQLRLAEPLDAVLVTGVKREIDLLRRVPDEADASITVLDISLDKNRKDLERLLAAGARVRYFDHHYAGDIPSSPTFDAHIETLPDKGTSLLVDDYLRGSQRAWAVVGTFGDNFDQSARRAAESLGLPESDIAQLRELGIYINYNGYGPAVEDLHFAPQDLYQRLHPYADPLAFIAEDPAFAALRDGYAEDMERSRAIAPEADDAGHRLFVLPAEPWARRASGVLANELAQAEPDKAHAILTRLAAGGFVVSVRAPIARPEGADALCRQFATGGGRKAAAGINDLPEDGYDAFAAAFRAAF</sequence>
<dbReference type="Proteomes" id="UP000471640">
    <property type="component" value="Unassembled WGS sequence"/>
</dbReference>
<comment type="caution">
    <text evidence="1">The sequence shown here is derived from an EMBL/GenBank/DDBJ whole genome shotgun (WGS) entry which is preliminary data.</text>
</comment>
<keyword evidence="2" id="KW-1185">Reference proteome</keyword>
<dbReference type="EMBL" id="JAAIJR010000012">
    <property type="protein sequence ID" value="NEX19586.1"/>
    <property type="molecule type" value="Genomic_DNA"/>
</dbReference>
<dbReference type="SUPFAM" id="SSF64182">
    <property type="entry name" value="DHH phosphoesterases"/>
    <property type="match status" value="1"/>
</dbReference>
<keyword evidence="1" id="KW-0808">Transferase</keyword>
<reference evidence="2" key="1">
    <citation type="journal article" date="2020" name="Microbiol. Resour. Announc.">
        <title>Draft Genome Sequences of Thiorhodococcus mannitoliphagus and Thiorhodococcus minor, Purple Sulfur Photosynthetic Bacteria in the Gammaproteobacterial Family Chromatiaceae.</title>
        <authorList>
            <person name="Aviles F.A."/>
            <person name="Meyer T.E."/>
            <person name="Kyndt J.A."/>
        </authorList>
    </citation>
    <scope>NUCLEOTIDE SEQUENCE [LARGE SCALE GENOMIC DNA]</scope>
    <source>
        <strain evidence="2">DSM 18266</strain>
    </source>
</reference>
<reference evidence="1 2" key="2">
    <citation type="submission" date="2020-02" db="EMBL/GenBank/DDBJ databases">
        <title>Genome sequences of Thiorhodococcus mannitoliphagus and Thiorhodococcus minor, purple sulfur photosynthetic bacteria in the gammaproteobacterial family, Chromatiaceae.</title>
        <authorList>
            <person name="Aviles F.A."/>
            <person name="Meyer T.E."/>
            <person name="Kyndt J.A."/>
        </authorList>
    </citation>
    <scope>NUCLEOTIDE SEQUENCE [LARGE SCALE GENOMIC DNA]</scope>
    <source>
        <strain evidence="1 2">DSM 18266</strain>
    </source>
</reference>
<evidence type="ECO:0000313" key="2">
    <source>
        <dbReference type="Proteomes" id="UP000471640"/>
    </source>
</evidence>
<gene>
    <name evidence="1" type="ORF">G3480_04540</name>
</gene>
<dbReference type="InterPro" id="IPR038763">
    <property type="entry name" value="DHH_sf"/>
</dbReference>
<protein>
    <submittedName>
        <fullName evidence="1">Acetyltransferase</fullName>
    </submittedName>
</protein>
<organism evidence="1 2">
    <name type="scientific">Thiorhodococcus mannitoliphagus</name>
    <dbReference type="NCBI Taxonomy" id="329406"/>
    <lineage>
        <taxon>Bacteria</taxon>
        <taxon>Pseudomonadati</taxon>
        <taxon>Pseudomonadota</taxon>
        <taxon>Gammaproteobacteria</taxon>
        <taxon>Chromatiales</taxon>
        <taxon>Chromatiaceae</taxon>
        <taxon>Thiorhodococcus</taxon>
    </lineage>
</organism>
<accession>A0A6P1DSB1</accession>
<dbReference type="AlphaFoldDB" id="A0A6P1DSB1"/>